<dbReference type="Gene3D" id="3.40.30.10">
    <property type="entry name" value="Glutaredoxin"/>
    <property type="match status" value="1"/>
</dbReference>
<dbReference type="Pfam" id="PF08534">
    <property type="entry name" value="Redoxin"/>
    <property type="match status" value="1"/>
</dbReference>
<evidence type="ECO:0000256" key="2">
    <source>
        <dbReference type="ARBA" id="ARBA00022748"/>
    </source>
</evidence>
<dbReference type="OrthoDB" id="750178at2"/>
<keyword evidence="3" id="KW-1015">Disulfide bond</keyword>
<dbReference type="EMBL" id="SNYC01000008">
    <property type="protein sequence ID" value="TDQ06646.1"/>
    <property type="molecule type" value="Genomic_DNA"/>
</dbReference>
<dbReference type="PANTHER" id="PTHR42852">
    <property type="entry name" value="THIOL:DISULFIDE INTERCHANGE PROTEIN DSBE"/>
    <property type="match status" value="1"/>
</dbReference>
<dbReference type="PROSITE" id="PS00194">
    <property type="entry name" value="THIOREDOXIN_1"/>
    <property type="match status" value="1"/>
</dbReference>
<dbReference type="RefSeq" id="WP_133578096.1">
    <property type="nucleotide sequence ID" value="NZ_SNYC01000008.1"/>
</dbReference>
<evidence type="ECO:0000313" key="7">
    <source>
        <dbReference type="Proteomes" id="UP000295620"/>
    </source>
</evidence>
<comment type="caution">
    <text evidence="6">The sequence shown here is derived from an EMBL/GenBank/DDBJ whole genome shotgun (WGS) entry which is preliminary data.</text>
</comment>
<dbReference type="InterPro" id="IPR017937">
    <property type="entry name" value="Thioredoxin_CS"/>
</dbReference>
<organism evidence="6 7">
    <name type="scientific">Pedobacter metabolipauper</name>
    <dbReference type="NCBI Taxonomy" id="425513"/>
    <lineage>
        <taxon>Bacteria</taxon>
        <taxon>Pseudomonadati</taxon>
        <taxon>Bacteroidota</taxon>
        <taxon>Sphingobacteriia</taxon>
        <taxon>Sphingobacteriales</taxon>
        <taxon>Sphingobacteriaceae</taxon>
        <taxon>Pedobacter</taxon>
    </lineage>
</organism>
<dbReference type="InterPro" id="IPR025380">
    <property type="entry name" value="DUF4369"/>
</dbReference>
<dbReference type="PANTHER" id="PTHR42852:SF6">
    <property type="entry name" value="THIOL:DISULFIDE INTERCHANGE PROTEIN DSBE"/>
    <property type="match status" value="1"/>
</dbReference>
<dbReference type="AlphaFoldDB" id="A0A4V3D0P0"/>
<evidence type="ECO:0000313" key="6">
    <source>
        <dbReference type="EMBL" id="TDQ06646.1"/>
    </source>
</evidence>
<dbReference type="Proteomes" id="UP000295620">
    <property type="component" value="Unassembled WGS sequence"/>
</dbReference>
<dbReference type="GO" id="GO:0017004">
    <property type="term" value="P:cytochrome complex assembly"/>
    <property type="evidence" value="ECO:0007669"/>
    <property type="project" value="UniProtKB-KW"/>
</dbReference>
<dbReference type="InterPro" id="IPR050553">
    <property type="entry name" value="Thioredoxin_ResA/DsbE_sf"/>
</dbReference>
<reference evidence="6 7" key="1">
    <citation type="submission" date="2019-03" db="EMBL/GenBank/DDBJ databases">
        <title>Genomic Encyclopedia of Archaeal and Bacterial Type Strains, Phase II (KMG-II): from individual species to whole genera.</title>
        <authorList>
            <person name="Goeker M."/>
        </authorList>
    </citation>
    <scope>NUCLEOTIDE SEQUENCE [LARGE SCALE GENOMIC DNA]</scope>
    <source>
        <strain evidence="6 7">DSM 19035</strain>
    </source>
</reference>
<dbReference type="SUPFAM" id="SSF52833">
    <property type="entry name" value="Thioredoxin-like"/>
    <property type="match status" value="1"/>
</dbReference>
<keyword evidence="2" id="KW-0201">Cytochrome c-type biogenesis</keyword>
<dbReference type="GO" id="GO:0030313">
    <property type="term" value="C:cell envelope"/>
    <property type="evidence" value="ECO:0007669"/>
    <property type="project" value="UniProtKB-SubCell"/>
</dbReference>
<name>A0A4V3D0P0_9SPHI</name>
<evidence type="ECO:0000259" key="5">
    <source>
        <dbReference type="PROSITE" id="PS51352"/>
    </source>
</evidence>
<evidence type="ECO:0000256" key="1">
    <source>
        <dbReference type="ARBA" id="ARBA00004196"/>
    </source>
</evidence>
<comment type="subcellular location">
    <subcellularLocation>
        <location evidence="1">Cell envelope</location>
    </subcellularLocation>
</comment>
<proteinExistence type="predicted"/>
<dbReference type="CDD" id="cd02966">
    <property type="entry name" value="TlpA_like_family"/>
    <property type="match status" value="1"/>
</dbReference>
<feature type="domain" description="Thioredoxin" evidence="5">
    <location>
        <begin position="241"/>
        <end position="388"/>
    </location>
</feature>
<keyword evidence="6" id="KW-0413">Isomerase</keyword>
<gene>
    <name evidence="6" type="ORF">ATK78_4305</name>
</gene>
<dbReference type="GO" id="GO:0016491">
    <property type="term" value="F:oxidoreductase activity"/>
    <property type="evidence" value="ECO:0007669"/>
    <property type="project" value="InterPro"/>
</dbReference>
<accession>A0A4V3D0P0</accession>
<dbReference type="InterPro" id="IPR013766">
    <property type="entry name" value="Thioredoxin_domain"/>
</dbReference>
<keyword evidence="4" id="KW-0676">Redox-active center</keyword>
<evidence type="ECO:0000256" key="3">
    <source>
        <dbReference type="ARBA" id="ARBA00023157"/>
    </source>
</evidence>
<dbReference type="InterPro" id="IPR036249">
    <property type="entry name" value="Thioredoxin-like_sf"/>
</dbReference>
<keyword evidence="7" id="KW-1185">Reference proteome</keyword>
<dbReference type="InterPro" id="IPR013740">
    <property type="entry name" value="Redoxin"/>
</dbReference>
<dbReference type="Pfam" id="PF14289">
    <property type="entry name" value="DUF4369"/>
    <property type="match status" value="1"/>
</dbReference>
<dbReference type="GO" id="GO:0016853">
    <property type="term" value="F:isomerase activity"/>
    <property type="evidence" value="ECO:0007669"/>
    <property type="project" value="UniProtKB-KW"/>
</dbReference>
<sequence>MKKYFLIILFILSSGQLLLAQSGYVINLSLDHLAGHSVELSYTVGDQKVIDSARANQSGMITFKGKLTEPVVAFLRVKNPNLSFAAAPGYKRIITSPPVEIILNNARIDIKGDADSIVLADVTGGLNGEWGDLRLKFSRFAQEQLSASRYTATAYLSTKATEVLLHPGNVAIRNYGLSDSLKNDYIKAHPSNFLSVYFLKDIVSKFDDAGLNKAYSGLKNNYKRTQYGKFIEERIRINALNRLNKPATDFIKSDTLGRPVSLSKLKGKYVLLDFWGSWCGPCVKSFPNLIAQYNRYHHKGFEIIGIASEATYDLNKAKQSWKAGIRDNKLPWLQVLDNENTAQVDLAKLYAVSGYPTQILINREGKVIARYVGERTELNTILEKLFKE</sequence>
<protein>
    <submittedName>
        <fullName evidence="6">Thiol-disulfide isomerase/thioredoxin</fullName>
    </submittedName>
</protein>
<dbReference type="PROSITE" id="PS51352">
    <property type="entry name" value="THIOREDOXIN_2"/>
    <property type="match status" value="1"/>
</dbReference>
<evidence type="ECO:0000256" key="4">
    <source>
        <dbReference type="ARBA" id="ARBA00023284"/>
    </source>
</evidence>